<dbReference type="InterPro" id="IPR036188">
    <property type="entry name" value="FAD/NAD-bd_sf"/>
</dbReference>
<dbReference type="SUPFAM" id="SSF51905">
    <property type="entry name" value="FAD/NAD(P)-binding domain"/>
    <property type="match status" value="1"/>
</dbReference>
<dbReference type="GO" id="GO:0016117">
    <property type="term" value="P:carotenoid biosynthetic process"/>
    <property type="evidence" value="ECO:0007669"/>
    <property type="project" value="UniProtKB-KW"/>
</dbReference>
<dbReference type="OrthoDB" id="9774675at2"/>
<evidence type="ECO:0000256" key="6">
    <source>
        <dbReference type="ARBA" id="ARBA00023002"/>
    </source>
</evidence>
<dbReference type="EMBL" id="VOSL01000120">
    <property type="protein sequence ID" value="TXD32647.1"/>
    <property type="molecule type" value="Genomic_DNA"/>
</dbReference>
<gene>
    <name evidence="9" type="ORF">FRC96_16880</name>
</gene>
<dbReference type="FunFam" id="3.50.50.60:FF:000378">
    <property type="entry name" value="Phytoene desaturase"/>
    <property type="match status" value="1"/>
</dbReference>
<evidence type="ECO:0000256" key="4">
    <source>
        <dbReference type="ARBA" id="ARBA00022746"/>
    </source>
</evidence>
<dbReference type="InterPro" id="IPR002937">
    <property type="entry name" value="Amino_oxidase"/>
</dbReference>
<feature type="domain" description="Amine oxidase" evidence="8">
    <location>
        <begin position="8"/>
        <end position="475"/>
    </location>
</feature>
<dbReference type="PANTHER" id="PTHR43734:SF3">
    <property type="entry name" value="B-CAROTENE KETOLASE"/>
    <property type="match status" value="1"/>
</dbReference>
<comment type="similarity">
    <text evidence="2 7">Belongs to the carotenoid/retinoid oxidoreductase family.</text>
</comment>
<evidence type="ECO:0000313" key="10">
    <source>
        <dbReference type="Proteomes" id="UP000321046"/>
    </source>
</evidence>
<dbReference type="Proteomes" id="UP000321046">
    <property type="component" value="Unassembled WGS sequence"/>
</dbReference>
<dbReference type="GO" id="GO:0016491">
    <property type="term" value="F:oxidoreductase activity"/>
    <property type="evidence" value="ECO:0007669"/>
    <property type="project" value="UniProtKB-KW"/>
</dbReference>
<protein>
    <submittedName>
        <fullName evidence="9">Phytoene desaturase</fullName>
    </submittedName>
</protein>
<comment type="caution">
    <text evidence="9">The sequence shown here is derived from an EMBL/GenBank/DDBJ whole genome shotgun (WGS) entry which is preliminary data.</text>
</comment>
<proteinExistence type="inferred from homology"/>
<dbReference type="AlphaFoldDB" id="A0A5C6X834"/>
<keyword evidence="5" id="KW-0274">FAD</keyword>
<evidence type="ECO:0000256" key="1">
    <source>
        <dbReference type="ARBA" id="ARBA00004829"/>
    </source>
</evidence>
<keyword evidence="6 7" id="KW-0560">Oxidoreductase</keyword>
<comment type="pathway">
    <text evidence="1 7">Carotenoid biosynthesis.</text>
</comment>
<name>A0A5C6X834_9DELT</name>
<dbReference type="NCBIfam" id="TIGR02734">
    <property type="entry name" value="crtI_fam"/>
    <property type="match status" value="1"/>
</dbReference>
<dbReference type="InterPro" id="IPR014105">
    <property type="entry name" value="Carotenoid/retinoid_OxRdtase"/>
</dbReference>
<dbReference type="Gene3D" id="3.50.50.60">
    <property type="entry name" value="FAD/NAD(P)-binding domain"/>
    <property type="match status" value="2"/>
</dbReference>
<evidence type="ECO:0000256" key="5">
    <source>
        <dbReference type="ARBA" id="ARBA00022827"/>
    </source>
</evidence>
<dbReference type="PANTHER" id="PTHR43734">
    <property type="entry name" value="PHYTOENE DESATURASE"/>
    <property type="match status" value="1"/>
</dbReference>
<evidence type="ECO:0000313" key="9">
    <source>
        <dbReference type="EMBL" id="TXD32647.1"/>
    </source>
</evidence>
<dbReference type="Pfam" id="PF01593">
    <property type="entry name" value="Amino_oxidase"/>
    <property type="match status" value="1"/>
</dbReference>
<sequence length="504" mass="56752">MIIGSGFGGISAAIRLRAMGYPVTLLEARDQPGGRASVFKRDGYTFDAGPTVITAPYLFDELFELVGRDINDFVEMMPVDPFYRITFTDGSEFDYVGDEDRLLSQIAEFNLDDVEGYKRLAAHSKKIFDVGYTRLADQPFDTIMDMMRVVPDMMKLENYRSVYSLVAKYIKDDRLRQVFTFQPLLVGGNPFNVTSIYLLIHWLERKWGVHFAKGGTTAIVDGLMRLLDEIGVEVRFNTPVAEIEVENGKAQAVRTESGERIACQFVVSNADPSMTYKKMIAPEHRSKNSDRRVERVKQSMGLFVGFFGTDKKYEDIKHHTIVLGPRYKGLLDDIFNKKILADDFSLYLHRPTATDASLAPEGHDCFYVLSPVPNNESGIDWEAQGPEYMERILKSLEERHMPGLREHITTKFWTSPDYFQQELRSASGAGFGPEPRLTQSAWFRYHNRSEDVEGLYFVGAGVHPGAGLPGVLTSSKVLEKIVPAQNPADHLPIPSASSRRKASA</sequence>
<evidence type="ECO:0000256" key="2">
    <source>
        <dbReference type="ARBA" id="ARBA00006046"/>
    </source>
</evidence>
<evidence type="ECO:0000256" key="7">
    <source>
        <dbReference type="RuleBase" id="RU362075"/>
    </source>
</evidence>
<accession>A0A5C6X834</accession>
<evidence type="ECO:0000256" key="3">
    <source>
        <dbReference type="ARBA" id="ARBA00022630"/>
    </source>
</evidence>
<reference evidence="9 10" key="1">
    <citation type="submission" date="2019-08" db="EMBL/GenBank/DDBJ databases">
        <title>Bradymonadales sp. TMQ2.</title>
        <authorList>
            <person name="Liang Q."/>
        </authorList>
    </citation>
    <scope>NUCLEOTIDE SEQUENCE [LARGE SCALE GENOMIC DNA]</scope>
    <source>
        <strain evidence="9 10">TMQ2</strain>
    </source>
</reference>
<keyword evidence="3" id="KW-0285">Flavoprotein</keyword>
<organism evidence="9 10">
    <name type="scientific">Lujinxingia vulgaris</name>
    <dbReference type="NCBI Taxonomy" id="2600176"/>
    <lineage>
        <taxon>Bacteria</taxon>
        <taxon>Deltaproteobacteria</taxon>
        <taxon>Bradymonadales</taxon>
        <taxon>Lujinxingiaceae</taxon>
        <taxon>Lujinxingia</taxon>
    </lineage>
</organism>
<keyword evidence="4 7" id="KW-0125">Carotenoid biosynthesis</keyword>
<evidence type="ECO:0000259" key="8">
    <source>
        <dbReference type="Pfam" id="PF01593"/>
    </source>
</evidence>